<dbReference type="InterPro" id="IPR009737">
    <property type="entry name" value="Aim32/Apd1-like"/>
</dbReference>
<dbReference type="Pfam" id="PF06999">
    <property type="entry name" value="Suc_Fer-like"/>
    <property type="match status" value="1"/>
</dbReference>
<dbReference type="KEGG" id="ske:Sked_13820"/>
<dbReference type="RefSeq" id="WP_012866391.1">
    <property type="nucleotide sequence ID" value="NC_013521.1"/>
</dbReference>
<evidence type="ECO:0000313" key="2">
    <source>
        <dbReference type="Proteomes" id="UP000000322"/>
    </source>
</evidence>
<dbReference type="PANTHER" id="PTHR31902:SF22">
    <property type="entry name" value="SLL1203 PROTEIN"/>
    <property type="match status" value="1"/>
</dbReference>
<dbReference type="InterPro" id="IPR036249">
    <property type="entry name" value="Thioredoxin-like_sf"/>
</dbReference>
<dbReference type="STRING" id="446469.Sked_13820"/>
<dbReference type="PANTHER" id="PTHR31902">
    <property type="entry name" value="ACTIN PATCHES DISTAL PROTEIN 1"/>
    <property type="match status" value="1"/>
</dbReference>
<name>D1BF26_SANKS</name>
<evidence type="ECO:0000313" key="1">
    <source>
        <dbReference type="EMBL" id="ACZ21322.1"/>
    </source>
</evidence>
<proteinExistence type="predicted"/>
<gene>
    <name evidence="1" type="ordered locus">Sked_13820</name>
</gene>
<dbReference type="AlphaFoldDB" id="D1BF26"/>
<dbReference type="eggNOG" id="COG4759">
    <property type="taxonomic scope" value="Bacteria"/>
</dbReference>
<reference evidence="1 2" key="1">
    <citation type="journal article" date="2009" name="Stand. Genomic Sci.">
        <title>Complete genome sequence of Sanguibacter keddieii type strain (ST-74).</title>
        <authorList>
            <person name="Ivanova N."/>
            <person name="Sikorski J."/>
            <person name="Sims D."/>
            <person name="Brettin T."/>
            <person name="Detter J.C."/>
            <person name="Han C."/>
            <person name="Lapidus A."/>
            <person name="Copeland A."/>
            <person name="Glavina Del Rio T."/>
            <person name="Nolan M."/>
            <person name="Chen F."/>
            <person name="Lucas S."/>
            <person name="Tice H."/>
            <person name="Cheng J.F."/>
            <person name="Bruce D."/>
            <person name="Goodwin L."/>
            <person name="Pitluck S."/>
            <person name="Pati A."/>
            <person name="Mavromatis K."/>
            <person name="Chen A."/>
            <person name="Palaniappan K."/>
            <person name="D'haeseleer P."/>
            <person name="Chain P."/>
            <person name="Bristow J."/>
            <person name="Eisen J.A."/>
            <person name="Markowitz V."/>
            <person name="Hugenholtz P."/>
            <person name="Goker M."/>
            <person name="Pukall R."/>
            <person name="Klenk H.P."/>
            <person name="Kyrpides N.C."/>
        </authorList>
    </citation>
    <scope>NUCLEOTIDE SEQUENCE [LARGE SCALE GENOMIC DNA]</scope>
    <source>
        <strain evidence="2">ATCC 51767 / DSM 10542 / NCFB 3025 / ST-74</strain>
    </source>
</reference>
<dbReference type="EMBL" id="CP001819">
    <property type="protein sequence ID" value="ACZ21322.1"/>
    <property type="molecule type" value="Genomic_DNA"/>
</dbReference>
<sequence>MTAKETDDGRPRPRRVGCALISRDLDEPMVGAAGRADAWVLVEHPGPWPSEAPEGIFPDEVVEHLGQPGVRVVLIRRPRSRTVTRPVCFVAATHPAGPWVRRFEIDTYDELLAVDVTAAVAGDRPTQGETHDLPLALVCTHGRRDVCCAELGRPLLPGMAARDDVDVWECTHVGGDRFAANVVLLPHGLHYSRLVDETAAAVLDAYVDGRVVSEHLRGRSAFSQPAQVAEHAVRQLTGITEVDGFEVLDETVSDDGTSARVEIRHRSETFVVNAERTPTPGAPTTHACVRGAEPAGWSSWRAVTVVSPVTDRLTAGRGGILGA</sequence>
<dbReference type="CDD" id="cd03062">
    <property type="entry name" value="TRX_Fd_Sucrase"/>
    <property type="match status" value="1"/>
</dbReference>
<protein>
    <submittedName>
        <fullName evidence="1">Uncharacterized conserved protein with thioredoxin-like domain</fullName>
    </submittedName>
</protein>
<accession>D1BF26</accession>
<dbReference type="SUPFAM" id="SSF52833">
    <property type="entry name" value="Thioredoxin-like"/>
    <property type="match status" value="1"/>
</dbReference>
<organism evidence="1 2">
    <name type="scientific">Sanguibacter keddieii (strain ATCC 51767 / DSM 10542 / NCFB 3025 / ST-74)</name>
    <dbReference type="NCBI Taxonomy" id="446469"/>
    <lineage>
        <taxon>Bacteria</taxon>
        <taxon>Bacillati</taxon>
        <taxon>Actinomycetota</taxon>
        <taxon>Actinomycetes</taxon>
        <taxon>Micrococcales</taxon>
        <taxon>Sanguibacteraceae</taxon>
        <taxon>Sanguibacter</taxon>
    </lineage>
</organism>
<dbReference type="Proteomes" id="UP000000322">
    <property type="component" value="Chromosome"/>
</dbReference>
<dbReference type="HOGENOM" id="CLU_050357_1_0_11"/>
<keyword evidence="2" id="KW-1185">Reference proteome</keyword>